<evidence type="ECO:0000313" key="4">
    <source>
        <dbReference type="Proteomes" id="UP000317909"/>
    </source>
</evidence>
<dbReference type="AlphaFoldDB" id="A0A517U0A7"/>
<organism evidence="3 4">
    <name type="scientific">Lacipirellula limnantheis</name>
    <dbReference type="NCBI Taxonomy" id="2528024"/>
    <lineage>
        <taxon>Bacteria</taxon>
        <taxon>Pseudomonadati</taxon>
        <taxon>Planctomycetota</taxon>
        <taxon>Planctomycetia</taxon>
        <taxon>Pirellulales</taxon>
        <taxon>Lacipirellulaceae</taxon>
        <taxon>Lacipirellula</taxon>
    </lineage>
</organism>
<dbReference type="KEGG" id="llh:I41_32580"/>
<keyword evidence="4" id="KW-1185">Reference proteome</keyword>
<feature type="domain" description="Ice-binding protein C-terminal" evidence="2">
    <location>
        <begin position="228"/>
        <end position="250"/>
    </location>
</feature>
<dbReference type="OrthoDB" id="288462at2"/>
<dbReference type="RefSeq" id="WP_145433857.1">
    <property type="nucleotide sequence ID" value="NZ_CP036339.1"/>
</dbReference>
<sequence length="254" mass="25859" precursor="true">MIRRNVFALALLASAGAIATASAATIVAPSASSNTPGNAQGPAPLRYFGVGGSRVQQVYDSSTFAGVSGPVTISAISFRPFTTPSAFAGDTVSISESLIRLSTTQGSGEGANQLQTTFASNVGGNEQTVYSGSLTLTTSASGAAPYPFDYTINLQSPFTYDPAQGNLLLDVQIPATATVSGAGFGFATFDTANTENDGLFSVVEINNGDAISGQVSTAGAITQFTYAAVPEPSTLTLMVAGMALIGQLRRFPLN</sequence>
<dbReference type="InterPro" id="IPR013424">
    <property type="entry name" value="Ice-binding_C"/>
</dbReference>
<feature type="signal peptide" evidence="1">
    <location>
        <begin position="1"/>
        <end position="23"/>
    </location>
</feature>
<protein>
    <recommendedName>
        <fullName evidence="2">Ice-binding protein C-terminal domain-containing protein</fullName>
    </recommendedName>
</protein>
<name>A0A517U0A7_9BACT</name>
<dbReference type="Proteomes" id="UP000317909">
    <property type="component" value="Chromosome"/>
</dbReference>
<evidence type="ECO:0000259" key="2">
    <source>
        <dbReference type="Pfam" id="PF07589"/>
    </source>
</evidence>
<dbReference type="Pfam" id="PF07589">
    <property type="entry name" value="PEP-CTERM"/>
    <property type="match status" value="1"/>
</dbReference>
<proteinExistence type="predicted"/>
<reference evidence="3 4" key="1">
    <citation type="submission" date="2019-02" db="EMBL/GenBank/DDBJ databases">
        <title>Deep-cultivation of Planctomycetes and their phenomic and genomic characterization uncovers novel biology.</title>
        <authorList>
            <person name="Wiegand S."/>
            <person name="Jogler M."/>
            <person name="Boedeker C."/>
            <person name="Pinto D."/>
            <person name="Vollmers J."/>
            <person name="Rivas-Marin E."/>
            <person name="Kohn T."/>
            <person name="Peeters S.H."/>
            <person name="Heuer A."/>
            <person name="Rast P."/>
            <person name="Oberbeckmann S."/>
            <person name="Bunk B."/>
            <person name="Jeske O."/>
            <person name="Meyerdierks A."/>
            <person name="Storesund J.E."/>
            <person name="Kallscheuer N."/>
            <person name="Luecker S."/>
            <person name="Lage O.M."/>
            <person name="Pohl T."/>
            <person name="Merkel B.J."/>
            <person name="Hornburger P."/>
            <person name="Mueller R.-W."/>
            <person name="Bruemmer F."/>
            <person name="Labrenz M."/>
            <person name="Spormann A.M."/>
            <person name="Op den Camp H."/>
            <person name="Overmann J."/>
            <person name="Amann R."/>
            <person name="Jetten M.S.M."/>
            <person name="Mascher T."/>
            <person name="Medema M.H."/>
            <person name="Devos D.P."/>
            <person name="Kaster A.-K."/>
            <person name="Ovreas L."/>
            <person name="Rohde M."/>
            <person name="Galperin M.Y."/>
            <person name="Jogler C."/>
        </authorList>
    </citation>
    <scope>NUCLEOTIDE SEQUENCE [LARGE SCALE GENOMIC DNA]</scope>
    <source>
        <strain evidence="3 4">I41</strain>
    </source>
</reference>
<evidence type="ECO:0000256" key="1">
    <source>
        <dbReference type="SAM" id="SignalP"/>
    </source>
</evidence>
<feature type="chain" id="PRO_5022222129" description="Ice-binding protein C-terminal domain-containing protein" evidence="1">
    <location>
        <begin position="24"/>
        <end position="254"/>
    </location>
</feature>
<accession>A0A517U0A7</accession>
<evidence type="ECO:0000313" key="3">
    <source>
        <dbReference type="EMBL" id="QDT74064.1"/>
    </source>
</evidence>
<keyword evidence="1" id="KW-0732">Signal</keyword>
<gene>
    <name evidence="3" type="ORF">I41_32580</name>
</gene>
<dbReference type="EMBL" id="CP036339">
    <property type="protein sequence ID" value="QDT74064.1"/>
    <property type="molecule type" value="Genomic_DNA"/>
</dbReference>